<dbReference type="AlphaFoldDB" id="A0A0L0UN24"/>
<gene>
    <name evidence="2" type="ORF">PSTG_18456</name>
</gene>
<dbReference type="OrthoDB" id="10261782at2759"/>
<feature type="non-terminal residue" evidence="2">
    <location>
        <position position="201"/>
    </location>
</feature>
<protein>
    <submittedName>
        <fullName evidence="2">Uncharacterized protein</fullName>
    </submittedName>
</protein>
<name>A0A0L0UN24_9BASI</name>
<dbReference type="STRING" id="1165861.A0A0L0UN24"/>
<proteinExistence type="predicted"/>
<organism evidence="2 3">
    <name type="scientific">Puccinia striiformis f. sp. tritici PST-78</name>
    <dbReference type="NCBI Taxonomy" id="1165861"/>
    <lineage>
        <taxon>Eukaryota</taxon>
        <taxon>Fungi</taxon>
        <taxon>Dikarya</taxon>
        <taxon>Basidiomycota</taxon>
        <taxon>Pucciniomycotina</taxon>
        <taxon>Pucciniomycetes</taxon>
        <taxon>Pucciniales</taxon>
        <taxon>Pucciniaceae</taxon>
        <taxon>Puccinia</taxon>
    </lineage>
</organism>
<dbReference type="InterPro" id="IPR038921">
    <property type="entry name" value="YOR389W-like"/>
</dbReference>
<keyword evidence="3" id="KW-1185">Reference proteome</keyword>
<evidence type="ECO:0000256" key="1">
    <source>
        <dbReference type="SAM" id="SignalP"/>
    </source>
</evidence>
<dbReference type="PANTHER" id="PTHR35204">
    <property type="entry name" value="YALI0A21131P"/>
    <property type="match status" value="1"/>
</dbReference>
<evidence type="ECO:0000313" key="3">
    <source>
        <dbReference type="Proteomes" id="UP000054564"/>
    </source>
</evidence>
<sequence length="201" mass="22301">MTTLRAMKRLKLTVVLCGFIAFCTAETLVVDEGPQLKSSPKNPESDSSSSLGRDHPHLIFASFAGLLQQWPDTFAYSGHSVIPGVIPRGTLLYHGTNYHTPPPTKGLEWLAFNPESPYVIHSRRLGQVDLYTYATTRALRIVYLDGQSYSLGTPGFMDSQSVLINGTAPREFGDQGRYLEADYERAQELCRIGKERGFEGV</sequence>
<feature type="signal peptide" evidence="1">
    <location>
        <begin position="1"/>
        <end position="25"/>
    </location>
</feature>
<dbReference type="Proteomes" id="UP000054564">
    <property type="component" value="Unassembled WGS sequence"/>
</dbReference>
<dbReference type="EMBL" id="AJIL01002985">
    <property type="protein sequence ID" value="KNE88149.1"/>
    <property type="molecule type" value="Genomic_DNA"/>
</dbReference>
<keyword evidence="1" id="KW-0732">Signal</keyword>
<comment type="caution">
    <text evidence="2">The sequence shown here is derived from an EMBL/GenBank/DDBJ whole genome shotgun (WGS) entry which is preliminary data.</text>
</comment>
<evidence type="ECO:0000313" key="2">
    <source>
        <dbReference type="EMBL" id="KNE88149.1"/>
    </source>
</evidence>
<accession>A0A0L0UN24</accession>
<dbReference type="PANTHER" id="PTHR35204:SF1">
    <property type="entry name" value="ENTEROTOXIN"/>
    <property type="match status" value="1"/>
</dbReference>
<reference evidence="3" key="1">
    <citation type="submission" date="2014-03" db="EMBL/GenBank/DDBJ databases">
        <title>The Genome Sequence of Puccinia striiformis f. sp. tritici PST-78.</title>
        <authorList>
            <consortium name="The Broad Institute Genome Sequencing Platform"/>
            <person name="Cuomo C."/>
            <person name="Hulbert S."/>
            <person name="Chen X."/>
            <person name="Walker B."/>
            <person name="Young S.K."/>
            <person name="Zeng Q."/>
            <person name="Gargeya S."/>
            <person name="Fitzgerald M."/>
            <person name="Haas B."/>
            <person name="Abouelleil A."/>
            <person name="Alvarado L."/>
            <person name="Arachchi H.M."/>
            <person name="Berlin A.M."/>
            <person name="Chapman S.B."/>
            <person name="Goldberg J."/>
            <person name="Griggs A."/>
            <person name="Gujja S."/>
            <person name="Hansen M."/>
            <person name="Howarth C."/>
            <person name="Imamovic A."/>
            <person name="Larimer J."/>
            <person name="McCowan C."/>
            <person name="Montmayeur A."/>
            <person name="Murphy C."/>
            <person name="Neiman D."/>
            <person name="Pearson M."/>
            <person name="Priest M."/>
            <person name="Roberts A."/>
            <person name="Saif S."/>
            <person name="Shea T."/>
            <person name="Sisk P."/>
            <person name="Sykes S."/>
            <person name="Wortman J."/>
            <person name="Nusbaum C."/>
            <person name="Birren B."/>
        </authorList>
    </citation>
    <scope>NUCLEOTIDE SEQUENCE [LARGE SCALE GENOMIC DNA]</scope>
    <source>
        <strain evidence="3">race PST-78</strain>
    </source>
</reference>
<feature type="chain" id="PRO_5005548873" evidence="1">
    <location>
        <begin position="26"/>
        <end position="201"/>
    </location>
</feature>